<comment type="caution">
    <text evidence="6">The sequence shown here is derived from an EMBL/GenBank/DDBJ whole genome shotgun (WGS) entry which is preliminary data.</text>
</comment>
<dbReference type="Gene3D" id="3.90.350.10">
    <property type="entry name" value="Transposase Inhibitor Protein From Tn5, Chain A, domain 1"/>
    <property type="match status" value="1"/>
</dbReference>
<dbReference type="GO" id="GO:0004803">
    <property type="term" value="F:transposase activity"/>
    <property type="evidence" value="ECO:0007669"/>
    <property type="project" value="InterPro"/>
</dbReference>
<dbReference type="InterPro" id="IPR002559">
    <property type="entry name" value="Transposase_11"/>
</dbReference>
<dbReference type="InterPro" id="IPR012337">
    <property type="entry name" value="RNaseH-like_sf"/>
</dbReference>
<proteinExistence type="inferred from homology"/>
<evidence type="ECO:0000256" key="1">
    <source>
        <dbReference type="ARBA" id="ARBA00010075"/>
    </source>
</evidence>
<evidence type="ECO:0000256" key="4">
    <source>
        <dbReference type="ARBA" id="ARBA00023172"/>
    </source>
</evidence>
<dbReference type="SUPFAM" id="SSF53098">
    <property type="entry name" value="Ribonuclease H-like"/>
    <property type="match status" value="1"/>
</dbReference>
<dbReference type="EMBL" id="LJCR01002075">
    <property type="protein sequence ID" value="KPV49280.1"/>
    <property type="molecule type" value="Genomic_DNA"/>
</dbReference>
<evidence type="ECO:0000313" key="6">
    <source>
        <dbReference type="EMBL" id="KPV49280.1"/>
    </source>
</evidence>
<sequence>MSTIPQVSQAMHDLLLTAAEAADDKLHFTKRPDRAKFTASTLTQTLVLGFLAHPDARIEQLTHTAARLGVDVSPQAIDQRFSFDTAALLREVLASSMHDLIAAEHVAIPILQRFQGVRVHDSTTITLPDSLAEHWRGCGGSDPEQTAAALKCGVQFDLLTGALCGLDLADGRASDKRLAVQHQALPKGSLRLADLGFYDLRVLAELTAHEVFWLSRLEPTALLRDEQGQSASLLAFVHALGACAQWEGPVWVGKDQRVKARLLLVRVPQEVADQRRRRLRATARRKGRQPSAAALALAEWTALITNIPAEKLTLEEALVLSTVRWQIELLFKLWKSHGQVDCWRTGKAERVLCEVYAKLLAMVVQHWALILGCWQYPERSLVKAAQVVREHAADLASAR</sequence>
<evidence type="ECO:0000313" key="7">
    <source>
        <dbReference type="Proteomes" id="UP000050509"/>
    </source>
</evidence>
<dbReference type="AlphaFoldDB" id="A0A0P9D1J1"/>
<feature type="domain" description="Transposase IS4-like" evidence="5">
    <location>
        <begin position="114"/>
        <end position="362"/>
    </location>
</feature>
<dbReference type="InterPro" id="IPR047952">
    <property type="entry name" value="Transpos_IS4"/>
</dbReference>
<name>A0A0P9D1J1_9CHLR</name>
<organism evidence="6 7">
    <name type="scientific">Kouleothrix aurantiaca</name>
    <dbReference type="NCBI Taxonomy" id="186479"/>
    <lineage>
        <taxon>Bacteria</taxon>
        <taxon>Bacillati</taxon>
        <taxon>Chloroflexota</taxon>
        <taxon>Chloroflexia</taxon>
        <taxon>Chloroflexales</taxon>
        <taxon>Roseiflexineae</taxon>
        <taxon>Roseiflexaceae</taxon>
        <taxon>Kouleothrix</taxon>
    </lineage>
</organism>
<keyword evidence="2" id="KW-0815">Transposition</keyword>
<dbReference type="PANTHER" id="PTHR33258:SF1">
    <property type="entry name" value="TRANSPOSASE INSL FOR INSERTION SEQUENCE ELEMENT IS186A-RELATED"/>
    <property type="match status" value="1"/>
</dbReference>
<evidence type="ECO:0000259" key="5">
    <source>
        <dbReference type="Pfam" id="PF01609"/>
    </source>
</evidence>
<feature type="non-terminal residue" evidence="6">
    <location>
        <position position="399"/>
    </location>
</feature>
<keyword evidence="7" id="KW-1185">Reference proteome</keyword>
<dbReference type="Proteomes" id="UP000050509">
    <property type="component" value="Unassembled WGS sequence"/>
</dbReference>
<reference evidence="6 7" key="1">
    <citation type="submission" date="2015-09" db="EMBL/GenBank/DDBJ databases">
        <title>Draft genome sequence of Kouleothrix aurantiaca JCM 19913.</title>
        <authorList>
            <person name="Hemp J."/>
        </authorList>
    </citation>
    <scope>NUCLEOTIDE SEQUENCE [LARGE SCALE GENOMIC DNA]</scope>
    <source>
        <strain evidence="6 7">COM-B</strain>
    </source>
</reference>
<protein>
    <recommendedName>
        <fullName evidence="5">Transposase IS4-like domain-containing protein</fullName>
    </recommendedName>
</protein>
<keyword evidence="3" id="KW-0238">DNA-binding</keyword>
<dbReference type="NCBIfam" id="NF033592">
    <property type="entry name" value="transpos_IS4_1"/>
    <property type="match status" value="1"/>
</dbReference>
<dbReference type="GO" id="GO:0003677">
    <property type="term" value="F:DNA binding"/>
    <property type="evidence" value="ECO:0007669"/>
    <property type="project" value="UniProtKB-KW"/>
</dbReference>
<comment type="similarity">
    <text evidence="1">Belongs to the transposase 11 family.</text>
</comment>
<dbReference type="Pfam" id="PF01609">
    <property type="entry name" value="DDE_Tnp_1"/>
    <property type="match status" value="1"/>
</dbReference>
<gene>
    <name evidence="6" type="ORF">SE17_33535</name>
</gene>
<accession>A0A0P9D1J1</accession>
<keyword evidence="4" id="KW-0233">DNA recombination</keyword>
<evidence type="ECO:0000256" key="3">
    <source>
        <dbReference type="ARBA" id="ARBA00023125"/>
    </source>
</evidence>
<dbReference type="PANTHER" id="PTHR33258">
    <property type="entry name" value="TRANSPOSASE INSL FOR INSERTION SEQUENCE ELEMENT IS186A-RELATED"/>
    <property type="match status" value="1"/>
</dbReference>
<evidence type="ECO:0000256" key="2">
    <source>
        <dbReference type="ARBA" id="ARBA00022578"/>
    </source>
</evidence>
<dbReference type="GO" id="GO:0006313">
    <property type="term" value="P:DNA transposition"/>
    <property type="evidence" value="ECO:0007669"/>
    <property type="project" value="InterPro"/>
</dbReference>